<comment type="caution">
    <text evidence="2">The sequence shown here is derived from an EMBL/GenBank/DDBJ whole genome shotgun (WGS) entry which is preliminary data.</text>
</comment>
<accession>A0A8H3AXA9</accession>
<organism evidence="2 3">
    <name type="scientific">Rhizoctonia solani</name>
    <dbReference type="NCBI Taxonomy" id="456999"/>
    <lineage>
        <taxon>Eukaryota</taxon>
        <taxon>Fungi</taxon>
        <taxon>Dikarya</taxon>
        <taxon>Basidiomycota</taxon>
        <taxon>Agaricomycotina</taxon>
        <taxon>Agaricomycetes</taxon>
        <taxon>Cantharellales</taxon>
        <taxon>Ceratobasidiaceae</taxon>
        <taxon>Rhizoctonia</taxon>
    </lineage>
</organism>
<dbReference type="AlphaFoldDB" id="A0A8H3AXA9"/>
<feature type="region of interest" description="Disordered" evidence="1">
    <location>
        <begin position="1"/>
        <end position="117"/>
    </location>
</feature>
<sequence>MPKASKPKPTTQPKSAKSALSSAAKAAQRERTTAYKNAKASAVASTLKHKKARYYEEDSDGNGNASGNGNDGEDDEENKEDEEDEEDKEDKEDEGEGNEEIAPEPRYEPYKSQSGKYIHIPDEQGEYTRFRMLDRPEGKLKDIPVLLQLEGDGNKDLLHSIRSTVRTVSQHVSRNIPNCTWDKLGEEGQASIIVQVRKKHQYLARFRRGWIIKEMVIRALTNTRDLAAQKKKAGGQAGWSAQLKDKREAKKSHQNNSTKSKGKGKAQSDPDPSSATDQGEGLSKTSNKARGSPPPPPDESGDEVETTLAPKPSTSKTIQRVQDSEDESDSGNEKAPVGFG</sequence>
<feature type="compositionally biased region" description="Low complexity" evidence="1">
    <location>
        <begin position="14"/>
        <end position="26"/>
    </location>
</feature>
<dbReference type="Proteomes" id="UP000663853">
    <property type="component" value="Unassembled WGS sequence"/>
</dbReference>
<reference evidence="2" key="1">
    <citation type="submission" date="2021-01" db="EMBL/GenBank/DDBJ databases">
        <authorList>
            <person name="Kaushik A."/>
        </authorList>
    </citation>
    <scope>NUCLEOTIDE SEQUENCE</scope>
    <source>
        <strain evidence="2">AG6-10EEA</strain>
    </source>
</reference>
<evidence type="ECO:0000313" key="2">
    <source>
        <dbReference type="EMBL" id="CAE6442781.1"/>
    </source>
</evidence>
<evidence type="ECO:0000313" key="3">
    <source>
        <dbReference type="Proteomes" id="UP000663853"/>
    </source>
</evidence>
<name>A0A8H3AXA9_9AGAM</name>
<feature type="compositionally biased region" description="Polar residues" evidence="1">
    <location>
        <begin position="312"/>
        <end position="321"/>
    </location>
</feature>
<proteinExistence type="predicted"/>
<evidence type="ECO:0000256" key="1">
    <source>
        <dbReference type="SAM" id="MobiDB-lite"/>
    </source>
</evidence>
<gene>
    <name evidence="2" type="ORF">RDB_LOCUS38592</name>
</gene>
<dbReference type="EMBL" id="CAJMXA010000780">
    <property type="protein sequence ID" value="CAE6442781.1"/>
    <property type="molecule type" value="Genomic_DNA"/>
</dbReference>
<feature type="region of interest" description="Disordered" evidence="1">
    <location>
        <begin position="231"/>
        <end position="340"/>
    </location>
</feature>
<feature type="compositionally biased region" description="Polar residues" evidence="1">
    <location>
        <begin position="270"/>
        <end position="289"/>
    </location>
</feature>
<protein>
    <submittedName>
        <fullName evidence="2">Uncharacterized protein</fullName>
    </submittedName>
</protein>
<feature type="compositionally biased region" description="Acidic residues" evidence="1">
    <location>
        <begin position="71"/>
        <end position="102"/>
    </location>
</feature>